<proteinExistence type="predicted"/>
<accession>A0ABY9WNG8</accession>
<protein>
    <submittedName>
        <fullName evidence="1">DUF1993 domain-containing protein</fullName>
    </submittedName>
</protein>
<dbReference type="Pfam" id="PF09351">
    <property type="entry name" value="DUF1993"/>
    <property type="match status" value="1"/>
</dbReference>
<dbReference type="PANTHER" id="PTHR36922:SF1">
    <property type="entry name" value="DUF1993 DOMAIN-CONTAINING PROTEIN"/>
    <property type="match status" value="1"/>
</dbReference>
<dbReference type="SUPFAM" id="SSF109854">
    <property type="entry name" value="DinB/YfiT-like putative metalloenzymes"/>
    <property type="match status" value="1"/>
</dbReference>
<dbReference type="InterPro" id="IPR018531">
    <property type="entry name" value="DUF1993"/>
</dbReference>
<dbReference type="InterPro" id="IPR034660">
    <property type="entry name" value="DinB/YfiT-like"/>
</dbReference>
<dbReference type="PANTHER" id="PTHR36922">
    <property type="entry name" value="BLL2446 PROTEIN"/>
    <property type="match status" value="1"/>
</dbReference>
<evidence type="ECO:0000313" key="2">
    <source>
        <dbReference type="Proteomes" id="UP001611383"/>
    </source>
</evidence>
<dbReference type="EMBL" id="CP043494">
    <property type="protein sequence ID" value="WNG44306.1"/>
    <property type="molecule type" value="Genomic_DNA"/>
</dbReference>
<keyword evidence="2" id="KW-1185">Reference proteome</keyword>
<name>A0ABY9WNG8_9BACT</name>
<evidence type="ECO:0000313" key="1">
    <source>
        <dbReference type="EMBL" id="WNG44306.1"/>
    </source>
</evidence>
<dbReference type="Proteomes" id="UP001611383">
    <property type="component" value="Chromosome"/>
</dbReference>
<sequence>MDISIYQASVPALVHMLRNLSHILQKAAAFSEREGMGPELLLERRLYPDMFPLSRQVEIVVAAAKGSAARLAGRLAQEDESPEFAVFNRGDEQAFGERLTSFAELQTLIQGALGYLDTISQTEIDAAPDRPITVARRGDVRIFEPQDFVLRYVLPNLYFHISVVYALLRSAGVALGKQDFEGAPAYRRSR</sequence>
<dbReference type="RefSeq" id="WP_395816837.1">
    <property type="nucleotide sequence ID" value="NZ_CP043494.1"/>
</dbReference>
<reference evidence="1 2" key="1">
    <citation type="submission" date="2019-08" db="EMBL/GenBank/DDBJ databases">
        <title>Archangium and Cystobacter genomes.</title>
        <authorList>
            <person name="Chen I.-C.K."/>
            <person name="Wielgoss S."/>
        </authorList>
    </citation>
    <scope>NUCLEOTIDE SEQUENCE [LARGE SCALE GENOMIC DNA]</scope>
    <source>
        <strain evidence="1 2">Cbm 6</strain>
    </source>
</reference>
<dbReference type="Gene3D" id="1.20.120.450">
    <property type="entry name" value="dinb family like domain"/>
    <property type="match status" value="1"/>
</dbReference>
<organism evidence="1 2">
    <name type="scientific">Archangium minus</name>
    <dbReference type="NCBI Taxonomy" id="83450"/>
    <lineage>
        <taxon>Bacteria</taxon>
        <taxon>Pseudomonadati</taxon>
        <taxon>Myxococcota</taxon>
        <taxon>Myxococcia</taxon>
        <taxon>Myxococcales</taxon>
        <taxon>Cystobacterineae</taxon>
        <taxon>Archangiaceae</taxon>
        <taxon>Archangium</taxon>
    </lineage>
</organism>
<gene>
    <name evidence="1" type="ORF">F0U60_09430</name>
</gene>